<gene>
    <name evidence="13" type="ORF">HCK00_22755</name>
</gene>
<comment type="catalytic activity">
    <reaction evidence="1">
        <text>ATP + protein L-histidine = ADP + protein N-phospho-L-histidine.</text>
        <dbReference type="EC" id="2.7.13.3"/>
    </reaction>
</comment>
<feature type="compositionally biased region" description="Gly residues" evidence="9">
    <location>
        <begin position="457"/>
        <end position="485"/>
    </location>
</feature>
<dbReference type="Pfam" id="PF07730">
    <property type="entry name" value="HisKA_3"/>
    <property type="match status" value="1"/>
</dbReference>
<name>A0ABX1C3P8_9ACTN</name>
<feature type="transmembrane region" description="Helical" evidence="10">
    <location>
        <begin position="148"/>
        <end position="171"/>
    </location>
</feature>
<keyword evidence="3" id="KW-0597">Phosphoprotein</keyword>
<dbReference type="PANTHER" id="PTHR24421">
    <property type="entry name" value="NITRATE/NITRITE SENSOR PROTEIN NARX-RELATED"/>
    <property type="match status" value="1"/>
</dbReference>
<dbReference type="RefSeq" id="WP_168103887.1">
    <property type="nucleotide sequence ID" value="NZ_JAATEN010000022.1"/>
</dbReference>
<feature type="compositionally biased region" description="Low complexity" evidence="9">
    <location>
        <begin position="571"/>
        <end position="608"/>
    </location>
</feature>
<keyword evidence="5" id="KW-0547">Nucleotide-binding</keyword>
<keyword evidence="14" id="KW-1185">Reference proteome</keyword>
<feature type="compositionally biased region" description="Low complexity" evidence="9">
    <location>
        <begin position="505"/>
        <end position="521"/>
    </location>
</feature>
<keyword evidence="6" id="KW-0418">Kinase</keyword>
<protein>
    <recommendedName>
        <fullName evidence="2">histidine kinase</fullName>
        <ecNumber evidence="2">2.7.13.3</ecNumber>
    </recommendedName>
</protein>
<evidence type="ECO:0000259" key="12">
    <source>
        <dbReference type="Pfam" id="PF07730"/>
    </source>
</evidence>
<proteinExistence type="predicted"/>
<keyword evidence="10" id="KW-0812">Transmembrane</keyword>
<feature type="region of interest" description="Disordered" evidence="9">
    <location>
        <begin position="673"/>
        <end position="697"/>
    </location>
</feature>
<keyword evidence="10" id="KW-1133">Transmembrane helix</keyword>
<evidence type="ECO:0000256" key="9">
    <source>
        <dbReference type="SAM" id="MobiDB-lite"/>
    </source>
</evidence>
<evidence type="ECO:0000256" key="5">
    <source>
        <dbReference type="ARBA" id="ARBA00022741"/>
    </source>
</evidence>
<dbReference type="SUPFAM" id="SSF55874">
    <property type="entry name" value="ATPase domain of HSP90 chaperone/DNA topoisomerase II/histidine kinase"/>
    <property type="match status" value="1"/>
</dbReference>
<evidence type="ECO:0000256" key="10">
    <source>
        <dbReference type="SAM" id="Phobius"/>
    </source>
</evidence>
<evidence type="ECO:0000256" key="2">
    <source>
        <dbReference type="ARBA" id="ARBA00012438"/>
    </source>
</evidence>
<feature type="transmembrane region" description="Helical" evidence="10">
    <location>
        <begin position="120"/>
        <end position="142"/>
    </location>
</feature>
<dbReference type="Pfam" id="PF02518">
    <property type="entry name" value="HATPase_c"/>
    <property type="match status" value="1"/>
</dbReference>
<comment type="caution">
    <text evidence="13">The sequence shown here is derived from an EMBL/GenBank/DDBJ whole genome shotgun (WGS) entry which is preliminary data.</text>
</comment>
<organism evidence="13 14">
    <name type="scientific">Streptomyces zingiberis</name>
    <dbReference type="NCBI Taxonomy" id="2053010"/>
    <lineage>
        <taxon>Bacteria</taxon>
        <taxon>Bacillati</taxon>
        <taxon>Actinomycetota</taxon>
        <taxon>Actinomycetes</taxon>
        <taxon>Kitasatosporales</taxon>
        <taxon>Streptomycetaceae</taxon>
        <taxon>Streptomyces</taxon>
    </lineage>
</organism>
<keyword evidence="8" id="KW-0902">Two-component regulatory system</keyword>
<feature type="domain" description="Signal transduction histidine kinase subgroup 3 dimerisation and phosphoacceptor" evidence="12">
    <location>
        <begin position="202"/>
        <end position="268"/>
    </location>
</feature>
<sequence length="734" mass="74771">MPLSIRAVQRPFALPAELWRRVVHAPGWVVAGECALALAVAALIVAADRELTDPLEAAWRVAVVALLLPLRRVFPASLLFTGGALLGLGLLTLAAPVLAYGTVRRITAAGPRSRWRTPLVLVPAAAVATALLSLSMAVWRGVPVTGAALLQPVAAVLLFLVAPAVGGVLVGQRQRLLRTLRERNSHLERAHHLAQVRSRLEERARIAQEMHDLLGHRLTLISLYAGGLELTAADKVPELKDELGLIASTARTAMGELREVLGVLRTTEEDRNGGDGGDRVFPDGTGGDGTGANGGGSGAEAERIGTREDIEELVSASRRAGLPVELRWTDHAEDPEDAEDTTYAVDAVGAVGPPAPVVRRAVHRVVRESLTNVHKHASTAPRVEVAVGLGPEAVRVAVRNAPAGDGPPAGMVPGTGSGLVGLEERLRLLGGTLGHGPRPGGGFAVEARIPLRHGGEPEGPGGGTPSGGGTSPGGGPRAGANGGLGPVASPGPVAPTDGEPPGDGTPPDDGVPPGEGTPPDDGAGGPTGRQAVGSVGWEPVRPVAPVGPVGRMPTGPGDPGVAGVEAGGRAGTVPGAPRGAVPRGPEAAWPGDPGAAAPGGPAATPAGRAPEESGWFERHRVAAGCLLGVAVVVAGLVAAGFWLHSVVGEVRGNGDRYARVHTGMTRAETERILGPGPGDEAERELREDEPPRPAGADCRYTLGMDGDGAVAYRFCFADGRLVEKRSYPAQAGAG</sequence>
<dbReference type="CDD" id="cd16917">
    <property type="entry name" value="HATPase_UhpB-NarQ-NarX-like"/>
    <property type="match status" value="1"/>
</dbReference>
<feature type="compositionally biased region" description="Gly residues" evidence="9">
    <location>
        <begin position="557"/>
        <end position="570"/>
    </location>
</feature>
<dbReference type="EMBL" id="JAATEN010000022">
    <property type="protein sequence ID" value="NJQ03273.1"/>
    <property type="molecule type" value="Genomic_DNA"/>
</dbReference>
<dbReference type="PANTHER" id="PTHR24421:SF10">
    <property type="entry name" value="NITRATE_NITRITE SENSOR PROTEIN NARQ"/>
    <property type="match status" value="1"/>
</dbReference>
<evidence type="ECO:0000256" key="1">
    <source>
        <dbReference type="ARBA" id="ARBA00000085"/>
    </source>
</evidence>
<feature type="compositionally biased region" description="Low complexity" evidence="9">
    <location>
        <begin position="539"/>
        <end position="551"/>
    </location>
</feature>
<feature type="transmembrane region" description="Helical" evidence="10">
    <location>
        <begin position="80"/>
        <end position="100"/>
    </location>
</feature>
<evidence type="ECO:0000256" key="4">
    <source>
        <dbReference type="ARBA" id="ARBA00022679"/>
    </source>
</evidence>
<feature type="region of interest" description="Disordered" evidence="9">
    <location>
        <begin position="451"/>
        <end position="611"/>
    </location>
</feature>
<evidence type="ECO:0000256" key="8">
    <source>
        <dbReference type="ARBA" id="ARBA00023012"/>
    </source>
</evidence>
<evidence type="ECO:0000313" key="14">
    <source>
        <dbReference type="Proteomes" id="UP000695264"/>
    </source>
</evidence>
<dbReference type="InterPro" id="IPR011712">
    <property type="entry name" value="Sig_transdc_His_kin_sub3_dim/P"/>
</dbReference>
<dbReference type="Proteomes" id="UP000695264">
    <property type="component" value="Unassembled WGS sequence"/>
</dbReference>
<feature type="transmembrane region" description="Helical" evidence="10">
    <location>
        <begin position="25"/>
        <end position="45"/>
    </location>
</feature>
<feature type="compositionally biased region" description="Basic and acidic residues" evidence="9">
    <location>
        <begin position="266"/>
        <end position="281"/>
    </location>
</feature>
<evidence type="ECO:0000256" key="7">
    <source>
        <dbReference type="ARBA" id="ARBA00022840"/>
    </source>
</evidence>
<dbReference type="InterPro" id="IPR003594">
    <property type="entry name" value="HATPase_dom"/>
</dbReference>
<evidence type="ECO:0000256" key="3">
    <source>
        <dbReference type="ARBA" id="ARBA00022553"/>
    </source>
</evidence>
<feature type="transmembrane region" description="Helical" evidence="10">
    <location>
        <begin position="621"/>
        <end position="643"/>
    </location>
</feature>
<accession>A0ABX1C3P8</accession>
<dbReference type="Gene3D" id="3.30.565.10">
    <property type="entry name" value="Histidine kinase-like ATPase, C-terminal domain"/>
    <property type="match status" value="1"/>
</dbReference>
<feature type="region of interest" description="Disordered" evidence="9">
    <location>
        <begin position="265"/>
        <end position="305"/>
    </location>
</feature>
<evidence type="ECO:0000259" key="11">
    <source>
        <dbReference type="Pfam" id="PF02518"/>
    </source>
</evidence>
<evidence type="ECO:0000256" key="6">
    <source>
        <dbReference type="ARBA" id="ARBA00022777"/>
    </source>
</evidence>
<dbReference type="Gene3D" id="1.20.5.1930">
    <property type="match status" value="1"/>
</dbReference>
<evidence type="ECO:0000313" key="13">
    <source>
        <dbReference type="EMBL" id="NJQ03273.1"/>
    </source>
</evidence>
<reference evidence="13 14" key="1">
    <citation type="submission" date="2020-03" db="EMBL/GenBank/DDBJ databases">
        <title>WGS of actinomycetes isolated from Thailand.</title>
        <authorList>
            <person name="Thawai C."/>
        </authorList>
    </citation>
    <scope>NUCLEOTIDE SEQUENCE [LARGE SCALE GENOMIC DNA]</scope>
    <source>
        <strain evidence="13 14">PLAI 1-29</strain>
    </source>
</reference>
<keyword evidence="7" id="KW-0067">ATP-binding</keyword>
<keyword evidence="4" id="KW-0808">Transferase</keyword>
<feature type="domain" description="Histidine kinase/HSP90-like ATPase" evidence="11">
    <location>
        <begin position="359"/>
        <end position="452"/>
    </location>
</feature>
<dbReference type="EC" id="2.7.13.3" evidence="2"/>
<feature type="compositionally biased region" description="Gly residues" evidence="9">
    <location>
        <begin position="284"/>
        <end position="298"/>
    </location>
</feature>
<keyword evidence="10" id="KW-0472">Membrane</keyword>
<dbReference type="InterPro" id="IPR036890">
    <property type="entry name" value="HATPase_C_sf"/>
</dbReference>
<dbReference type="InterPro" id="IPR050482">
    <property type="entry name" value="Sensor_HK_TwoCompSys"/>
</dbReference>